<dbReference type="AlphaFoldDB" id="A0A2U3LK34"/>
<accession>A0A2U3LK34</accession>
<evidence type="ECO:0000313" key="1">
    <source>
        <dbReference type="EMBL" id="SPF52228.1"/>
    </source>
</evidence>
<dbReference type="EMBL" id="OMOF01000515">
    <property type="protein sequence ID" value="SPF52228.1"/>
    <property type="molecule type" value="Genomic_DNA"/>
</dbReference>
<evidence type="ECO:0000313" key="2">
    <source>
        <dbReference type="Proteomes" id="UP000238916"/>
    </source>
</evidence>
<organism evidence="1 2">
    <name type="scientific">Candidatus Desulfosporosinus infrequens</name>
    <dbReference type="NCBI Taxonomy" id="2043169"/>
    <lineage>
        <taxon>Bacteria</taxon>
        <taxon>Bacillati</taxon>
        <taxon>Bacillota</taxon>
        <taxon>Clostridia</taxon>
        <taxon>Eubacteriales</taxon>
        <taxon>Desulfitobacteriaceae</taxon>
        <taxon>Desulfosporosinus</taxon>
    </lineage>
</organism>
<protein>
    <submittedName>
        <fullName evidence="1">Uncharacterized protein</fullName>
    </submittedName>
</protein>
<sequence>MLIYYTKSRVFMRIFAVFYDFLGRKVSCFMGAKLQLFFTDQNWKFSANLGLLGDMNALTVAGDGTPIVKDAMDILRQTRRYVYS</sequence>
<proteinExistence type="predicted"/>
<dbReference type="Proteomes" id="UP000238916">
    <property type="component" value="Unassembled WGS sequence"/>
</dbReference>
<reference evidence="2" key="1">
    <citation type="submission" date="2018-02" db="EMBL/GenBank/DDBJ databases">
        <authorList>
            <person name="Hausmann B."/>
        </authorList>
    </citation>
    <scope>NUCLEOTIDE SEQUENCE [LARGE SCALE GENOMIC DNA]</scope>
    <source>
        <strain evidence="2">Peat soil MAG SbF1</strain>
    </source>
</reference>
<name>A0A2U3LK34_9FIRM</name>
<gene>
    <name evidence="1" type="ORF">SBF1_5620006</name>
</gene>